<dbReference type="GO" id="GO:0008270">
    <property type="term" value="F:zinc ion binding"/>
    <property type="evidence" value="ECO:0007669"/>
    <property type="project" value="InterPro"/>
</dbReference>
<keyword evidence="2" id="KW-0413">Isomerase</keyword>
<reference evidence="2" key="2">
    <citation type="submission" date="2021-04" db="EMBL/GenBank/DDBJ databases">
        <authorList>
            <person name="Liu J."/>
        </authorList>
    </citation>
    <scope>NUCLEOTIDE SEQUENCE</scope>
    <source>
        <strain evidence="2">BAD-6</strain>
    </source>
</reference>
<dbReference type="GO" id="GO:0006281">
    <property type="term" value="P:DNA repair"/>
    <property type="evidence" value="ECO:0007669"/>
    <property type="project" value="InterPro"/>
</dbReference>
<dbReference type="InterPro" id="IPR013022">
    <property type="entry name" value="Xyl_isomerase-like_TIM-brl"/>
</dbReference>
<dbReference type="Pfam" id="PF01261">
    <property type="entry name" value="AP_endonuc_2"/>
    <property type="match status" value="1"/>
</dbReference>
<proteinExistence type="predicted"/>
<dbReference type="SUPFAM" id="SSF51658">
    <property type="entry name" value="Xylose isomerase-like"/>
    <property type="match status" value="1"/>
</dbReference>
<sequence>MSIKDRLYVATIGEDAVDAAREFQIGLEIDEYCTASNMDQLQFPKIDSLVRGKMEGISRFVMHAPFNELFPAAIDPLALELAYRRLEQSYQLTKTYGINRMVVHTGYVPYVYFKSWFLERSVEFWQNFMKNKPHNFHIMIENVLEDEPHTLAKLIQSIDDQRIRACLDVGHANCTTTLDLMEWVETLGPWLSHVHIHNNNKVYDNHWTLDEGAIDYNRILKGFQRYAPGNLTYTLENLTCRRSLDWLSENGWLE</sequence>
<dbReference type="SMART" id="SM00518">
    <property type="entry name" value="AP2Ec"/>
    <property type="match status" value="1"/>
</dbReference>
<organism evidence="2 3">
    <name type="scientific">Sinanaerobacter chloroacetimidivorans</name>
    <dbReference type="NCBI Taxonomy" id="2818044"/>
    <lineage>
        <taxon>Bacteria</taxon>
        <taxon>Bacillati</taxon>
        <taxon>Bacillota</taxon>
        <taxon>Clostridia</taxon>
        <taxon>Peptostreptococcales</taxon>
        <taxon>Anaerovoracaceae</taxon>
        <taxon>Sinanaerobacter</taxon>
    </lineage>
</organism>
<evidence type="ECO:0000313" key="2">
    <source>
        <dbReference type="EMBL" id="MBR0599074.1"/>
    </source>
</evidence>
<accession>A0A8J7W275</accession>
<protein>
    <submittedName>
        <fullName evidence="2">Sugar phosphate isomerase/epimerase</fullName>
    </submittedName>
</protein>
<dbReference type="Proteomes" id="UP000675664">
    <property type="component" value="Unassembled WGS sequence"/>
</dbReference>
<dbReference type="Gene3D" id="3.20.20.150">
    <property type="entry name" value="Divalent-metal-dependent TIM barrel enzymes"/>
    <property type="match status" value="1"/>
</dbReference>
<name>A0A8J7W275_9FIRM</name>
<evidence type="ECO:0000259" key="1">
    <source>
        <dbReference type="Pfam" id="PF01261"/>
    </source>
</evidence>
<dbReference type="EMBL" id="JAGSND010000010">
    <property type="protein sequence ID" value="MBR0599074.1"/>
    <property type="molecule type" value="Genomic_DNA"/>
</dbReference>
<dbReference type="GO" id="GO:0003677">
    <property type="term" value="F:DNA binding"/>
    <property type="evidence" value="ECO:0007669"/>
    <property type="project" value="InterPro"/>
</dbReference>
<dbReference type="InterPro" id="IPR036237">
    <property type="entry name" value="Xyl_isomerase-like_sf"/>
</dbReference>
<comment type="caution">
    <text evidence="2">The sequence shown here is derived from an EMBL/GenBank/DDBJ whole genome shotgun (WGS) entry which is preliminary data.</text>
</comment>
<keyword evidence="3" id="KW-1185">Reference proteome</keyword>
<dbReference type="RefSeq" id="WP_227019208.1">
    <property type="nucleotide sequence ID" value="NZ_JAGSND010000010.1"/>
</dbReference>
<dbReference type="AlphaFoldDB" id="A0A8J7W275"/>
<feature type="domain" description="Xylose isomerase-like TIM barrel" evidence="1">
    <location>
        <begin position="56"/>
        <end position="232"/>
    </location>
</feature>
<gene>
    <name evidence="2" type="ORF">KCX82_14385</name>
</gene>
<dbReference type="GO" id="GO:0016853">
    <property type="term" value="F:isomerase activity"/>
    <property type="evidence" value="ECO:0007669"/>
    <property type="project" value="UniProtKB-KW"/>
</dbReference>
<reference evidence="2" key="1">
    <citation type="submission" date="2021-04" db="EMBL/GenBank/DDBJ databases">
        <title>Sinoanaerobacter chloroacetimidivorans sp. nov., an obligate anaerobic bacterium isolated from anaerobic sludge.</title>
        <authorList>
            <person name="Bao Y."/>
        </authorList>
    </citation>
    <scope>NUCLEOTIDE SEQUENCE</scope>
    <source>
        <strain evidence="2">BAD-6</strain>
    </source>
</reference>
<dbReference type="InterPro" id="IPR001719">
    <property type="entry name" value="AP_endonuc_2"/>
</dbReference>
<evidence type="ECO:0000313" key="3">
    <source>
        <dbReference type="Proteomes" id="UP000675664"/>
    </source>
</evidence>